<gene>
    <name evidence="2" type="ORF">ABV298_00160</name>
</gene>
<feature type="transmembrane region" description="Helical" evidence="1">
    <location>
        <begin position="137"/>
        <end position="155"/>
    </location>
</feature>
<organism evidence="2">
    <name type="scientific">Dyadobacter sp. 676</name>
    <dbReference type="NCBI Taxonomy" id="3088362"/>
    <lineage>
        <taxon>Bacteria</taxon>
        <taxon>Pseudomonadati</taxon>
        <taxon>Bacteroidota</taxon>
        <taxon>Cytophagia</taxon>
        <taxon>Cytophagales</taxon>
        <taxon>Spirosomataceae</taxon>
        <taxon>Dyadobacter</taxon>
    </lineage>
</organism>
<protein>
    <submittedName>
        <fullName evidence="2">Uncharacterized protein</fullName>
    </submittedName>
</protein>
<dbReference type="AlphaFoldDB" id="A0AAU8FM64"/>
<dbReference type="RefSeq" id="WP_353720188.1">
    <property type="nucleotide sequence ID" value="NZ_CP159289.1"/>
</dbReference>
<evidence type="ECO:0000256" key="1">
    <source>
        <dbReference type="SAM" id="Phobius"/>
    </source>
</evidence>
<accession>A0AAU8FM64</accession>
<evidence type="ECO:0000313" key="2">
    <source>
        <dbReference type="EMBL" id="XCH24881.1"/>
    </source>
</evidence>
<name>A0AAU8FM64_9BACT</name>
<keyword evidence="1" id="KW-1133">Transmembrane helix</keyword>
<proteinExistence type="predicted"/>
<dbReference type="EMBL" id="CP159289">
    <property type="protein sequence ID" value="XCH24881.1"/>
    <property type="molecule type" value="Genomic_DNA"/>
</dbReference>
<reference evidence="2" key="1">
    <citation type="submission" date="2024-06" db="EMBL/GenBank/DDBJ databases">
        <title>Sequencing and assembly of the genome of Dyadobacter sp. strain 676, a symbiont of Cyamopsis tetragonoloba.</title>
        <authorList>
            <person name="Guro P."/>
            <person name="Sazanova A."/>
            <person name="Kuznetsova I."/>
            <person name="Belimov A."/>
            <person name="Safronova V."/>
        </authorList>
    </citation>
    <scope>NUCLEOTIDE SEQUENCE</scope>
    <source>
        <strain evidence="2">676</strain>
    </source>
</reference>
<sequence length="156" mass="17498">MGQLTLPPDYFRTAAEQYTKNPTERKAWLIDQIKKAEASLLQYQAELKEIAAALIELDAAPSDAGKLTVIGGVVSTIPTGYTQVIGSLLMIAGTFFAQAENKAKAKKIEELKKVGQQRYNEALKVEQYRKRYAAELLFWKWLPVLLVAIILWLIIS</sequence>
<keyword evidence="1" id="KW-0812">Transmembrane</keyword>
<keyword evidence="1" id="KW-0472">Membrane</keyword>